<dbReference type="AlphaFoldDB" id="A0A448XQM8"/>
<comment type="caution">
    <text evidence="1">The sequence shown here is derived from an EMBL/GenBank/DDBJ whole genome shotgun (WGS) entry which is preliminary data.</text>
</comment>
<reference evidence="1" key="1">
    <citation type="submission" date="2018-11" db="EMBL/GenBank/DDBJ databases">
        <authorList>
            <consortium name="Pathogen Informatics"/>
        </authorList>
    </citation>
    <scope>NUCLEOTIDE SEQUENCE</scope>
</reference>
<dbReference type="EMBL" id="CAAALY010274988">
    <property type="protein sequence ID" value="VEL42538.1"/>
    <property type="molecule type" value="Genomic_DNA"/>
</dbReference>
<evidence type="ECO:0000313" key="1">
    <source>
        <dbReference type="EMBL" id="VEL42538.1"/>
    </source>
</evidence>
<proteinExistence type="predicted"/>
<gene>
    <name evidence="1" type="ORF">PXEA_LOCUS35978</name>
</gene>
<dbReference type="OrthoDB" id="10259639at2759"/>
<organism evidence="1 2">
    <name type="scientific">Protopolystoma xenopodis</name>
    <dbReference type="NCBI Taxonomy" id="117903"/>
    <lineage>
        <taxon>Eukaryota</taxon>
        <taxon>Metazoa</taxon>
        <taxon>Spiralia</taxon>
        <taxon>Lophotrochozoa</taxon>
        <taxon>Platyhelminthes</taxon>
        <taxon>Monogenea</taxon>
        <taxon>Polyopisthocotylea</taxon>
        <taxon>Polystomatidea</taxon>
        <taxon>Polystomatidae</taxon>
        <taxon>Protopolystoma</taxon>
    </lineage>
</organism>
<evidence type="ECO:0000313" key="2">
    <source>
        <dbReference type="Proteomes" id="UP000784294"/>
    </source>
</evidence>
<name>A0A448XQM8_9PLAT</name>
<dbReference type="Proteomes" id="UP000784294">
    <property type="component" value="Unassembled WGS sequence"/>
</dbReference>
<keyword evidence="2" id="KW-1185">Reference proteome</keyword>
<accession>A0A448XQM8</accession>
<sequence>MHSVSDVAAHFGRVEEQLRSSLFSILETLNSPSLYLPSLGSSKADTEHVIDFSLPSISPYRFTISSTTAGTHPRPGVGMAMRRMLKDARF</sequence>
<protein>
    <submittedName>
        <fullName evidence="1">Uncharacterized protein</fullName>
    </submittedName>
</protein>